<dbReference type="InterPro" id="IPR039031">
    <property type="entry name" value="Mucolipin"/>
</dbReference>
<gene>
    <name evidence="7" type="ORF">C9374_002354</name>
</gene>
<evidence type="ECO:0000313" key="8">
    <source>
        <dbReference type="Proteomes" id="UP000816034"/>
    </source>
</evidence>
<dbReference type="Pfam" id="PF08016">
    <property type="entry name" value="PKD_channel"/>
    <property type="match status" value="1"/>
</dbReference>
<feature type="transmembrane region" description="Helical" evidence="5">
    <location>
        <begin position="93"/>
        <end position="111"/>
    </location>
</feature>
<organism evidence="7 8">
    <name type="scientific">Naegleria lovaniensis</name>
    <name type="common">Amoeba</name>
    <dbReference type="NCBI Taxonomy" id="51637"/>
    <lineage>
        <taxon>Eukaryota</taxon>
        <taxon>Discoba</taxon>
        <taxon>Heterolobosea</taxon>
        <taxon>Tetramitia</taxon>
        <taxon>Eutetramitia</taxon>
        <taxon>Vahlkampfiidae</taxon>
        <taxon>Naegleria</taxon>
    </lineage>
</organism>
<protein>
    <recommendedName>
        <fullName evidence="6">Polycystin cation channel PKD1/PKD2 domain-containing protein</fullName>
    </recommendedName>
</protein>
<dbReference type="GO" id="GO:0016020">
    <property type="term" value="C:membrane"/>
    <property type="evidence" value="ECO:0007669"/>
    <property type="project" value="UniProtKB-SubCell"/>
</dbReference>
<comment type="caution">
    <text evidence="7">The sequence shown here is derived from an EMBL/GenBank/DDBJ whole genome shotgun (WGS) entry which is preliminary data.</text>
</comment>
<keyword evidence="8" id="KW-1185">Reference proteome</keyword>
<feature type="transmembrane region" description="Helical" evidence="5">
    <location>
        <begin position="330"/>
        <end position="351"/>
    </location>
</feature>
<dbReference type="PANTHER" id="PTHR12127">
    <property type="entry name" value="MUCOLIPIN"/>
    <property type="match status" value="1"/>
</dbReference>
<dbReference type="EMBL" id="PYSW02000015">
    <property type="protein sequence ID" value="KAG2386610.1"/>
    <property type="molecule type" value="Genomic_DNA"/>
</dbReference>
<dbReference type="Proteomes" id="UP000816034">
    <property type="component" value="Unassembled WGS sequence"/>
</dbReference>
<dbReference type="InterPro" id="IPR013122">
    <property type="entry name" value="PKD1_2_channel"/>
</dbReference>
<evidence type="ECO:0000256" key="5">
    <source>
        <dbReference type="SAM" id="Phobius"/>
    </source>
</evidence>
<evidence type="ECO:0000259" key="6">
    <source>
        <dbReference type="Pfam" id="PF08016"/>
    </source>
</evidence>
<feature type="transmembrane region" description="Helical" evidence="5">
    <location>
        <begin position="451"/>
        <end position="475"/>
    </location>
</feature>
<keyword evidence="2 5" id="KW-0812">Transmembrane</keyword>
<dbReference type="PANTHER" id="PTHR12127:SF7">
    <property type="entry name" value="SD02261P"/>
    <property type="match status" value="1"/>
</dbReference>
<proteinExistence type="predicted"/>
<evidence type="ECO:0000256" key="1">
    <source>
        <dbReference type="ARBA" id="ARBA00004141"/>
    </source>
</evidence>
<keyword evidence="4 5" id="KW-0472">Membrane</keyword>
<evidence type="ECO:0000256" key="3">
    <source>
        <dbReference type="ARBA" id="ARBA00022989"/>
    </source>
</evidence>
<evidence type="ECO:0000256" key="4">
    <source>
        <dbReference type="ARBA" id="ARBA00023136"/>
    </source>
</evidence>
<evidence type="ECO:0000256" key="2">
    <source>
        <dbReference type="ARBA" id="ARBA00022692"/>
    </source>
</evidence>
<reference evidence="7 8" key="1">
    <citation type="journal article" date="2018" name="BMC Genomics">
        <title>The genome of Naegleria lovaniensis, the basis for a comparative approach to unravel pathogenicity factors of the human pathogenic amoeba N. fowleri.</title>
        <authorList>
            <person name="Liechti N."/>
            <person name="Schurch N."/>
            <person name="Bruggmann R."/>
            <person name="Wittwer M."/>
        </authorList>
    </citation>
    <scope>NUCLEOTIDE SEQUENCE [LARGE SCALE GENOMIC DNA]</scope>
    <source>
        <strain evidence="7 8">ATCC 30569</strain>
    </source>
</reference>
<name>A0AA88GTI6_NAELO</name>
<dbReference type="GeneID" id="68094810"/>
<comment type="subcellular location">
    <subcellularLocation>
        <location evidence="1">Membrane</location>
        <topology evidence="1">Multi-pass membrane protein</topology>
    </subcellularLocation>
</comment>
<dbReference type="AlphaFoldDB" id="A0AA88GTI6"/>
<feature type="domain" description="Polycystin cation channel PKD1/PKD2" evidence="6">
    <location>
        <begin position="408"/>
        <end position="547"/>
    </location>
</feature>
<accession>A0AA88GTI6</accession>
<keyword evidence="3 5" id="KW-1133">Transmembrane helix</keyword>
<dbReference type="Gene3D" id="1.10.287.70">
    <property type="match status" value="1"/>
</dbReference>
<feature type="transmembrane region" description="Helical" evidence="5">
    <location>
        <begin position="372"/>
        <end position="398"/>
    </location>
</feature>
<evidence type="ECO:0000313" key="7">
    <source>
        <dbReference type="EMBL" id="KAG2386610.1"/>
    </source>
</evidence>
<feature type="transmembrane region" description="Helical" evidence="5">
    <location>
        <begin position="519"/>
        <end position="540"/>
    </location>
</feature>
<dbReference type="GO" id="GO:0072345">
    <property type="term" value="F:NAADP-sensitive calcium-release channel activity"/>
    <property type="evidence" value="ECO:0007669"/>
    <property type="project" value="TreeGrafter"/>
</dbReference>
<sequence>MSTNNNSLQVSLLHDSDDESANLNNNNRHSINSIQDDNLPSNTRVIVETPTFFTRSYRFLKQTVLPQDIGEDDAIQLSLIQKFLKYRVFPTKMIIDILQVILVMLFVAFYVSEFKNYKTDISTSFANFFMPAGFEGIKENDDGFYTSYIYNVDDLQKSIQSIVLKYYSIQDNSVSVVIPTGQDIVKLHVQMLKENPRQLLSNETVYDSDPSIVDWRFIARSDISSVLFSDSVSVYENLTQDDPLGTLFNVTGDELKYVVDRIQYIELFFKIITLDTSLPGYPSCYKWTVQFFYKFIGGGRVDLQLNRNYENCVANDSDFYTSIFKRPRGYVGLFLCLVSALSLGFYSKSLITRVRVFYKRRKTNKMLRFATLLSEYLGFSLFVAFLKDTLLILGFLAMIIKTVTNETMDVFSQTCLGVGSFCSLINLTKYFNYQAKFYLVARAFTKSIPTVLRYVGSISPIFAGFVCCGVMWFGFYSNYFKDVDGTMVTLYSAMHGDNLRIVFEKIFAFSLFHKVLGRMYTLIFLLLFICAIVNIFLSIVQESYSNVLMKITEAGGENEAVTIIKQKEAKLDNLTSQTYLNLKNMSDKSEKGQSGDDDDDDEADNDSNLLPVNLLFSPRPATSTVSSDDKGETLFINSLKKAIYVKLEHEYLGHIPTKQLDNLKDLINQSNVLISKFAK</sequence>
<dbReference type="RefSeq" id="XP_044550602.1">
    <property type="nucleotide sequence ID" value="XM_044691763.1"/>
</dbReference>
<feature type="transmembrane region" description="Helical" evidence="5">
    <location>
        <begin position="410"/>
        <end position="431"/>
    </location>
</feature>